<evidence type="ECO:0000313" key="2">
    <source>
        <dbReference type="Proteomes" id="UP000316095"/>
    </source>
</evidence>
<organism evidence="1 2">
    <name type="scientific">Rubinisphaera italica</name>
    <dbReference type="NCBI Taxonomy" id="2527969"/>
    <lineage>
        <taxon>Bacteria</taxon>
        <taxon>Pseudomonadati</taxon>
        <taxon>Planctomycetota</taxon>
        <taxon>Planctomycetia</taxon>
        <taxon>Planctomycetales</taxon>
        <taxon>Planctomycetaceae</taxon>
        <taxon>Rubinisphaera</taxon>
    </lineage>
</organism>
<accession>A0A5C5XGY0</accession>
<reference evidence="1 2" key="1">
    <citation type="submission" date="2019-02" db="EMBL/GenBank/DDBJ databases">
        <title>Deep-cultivation of Planctomycetes and their phenomic and genomic characterization uncovers novel biology.</title>
        <authorList>
            <person name="Wiegand S."/>
            <person name="Jogler M."/>
            <person name="Boedeker C."/>
            <person name="Pinto D."/>
            <person name="Vollmers J."/>
            <person name="Rivas-Marin E."/>
            <person name="Kohn T."/>
            <person name="Peeters S.H."/>
            <person name="Heuer A."/>
            <person name="Rast P."/>
            <person name="Oberbeckmann S."/>
            <person name="Bunk B."/>
            <person name="Jeske O."/>
            <person name="Meyerdierks A."/>
            <person name="Storesund J.E."/>
            <person name="Kallscheuer N."/>
            <person name="Luecker S."/>
            <person name="Lage O.M."/>
            <person name="Pohl T."/>
            <person name="Merkel B.J."/>
            <person name="Hornburger P."/>
            <person name="Mueller R.-W."/>
            <person name="Bruemmer F."/>
            <person name="Labrenz M."/>
            <person name="Spormann A.M."/>
            <person name="Op Den Camp H."/>
            <person name="Overmann J."/>
            <person name="Amann R."/>
            <person name="Jetten M.S.M."/>
            <person name="Mascher T."/>
            <person name="Medema M.H."/>
            <person name="Devos D.P."/>
            <person name="Kaster A.-K."/>
            <person name="Ovreas L."/>
            <person name="Rohde M."/>
            <person name="Galperin M.Y."/>
            <person name="Jogler C."/>
        </authorList>
    </citation>
    <scope>NUCLEOTIDE SEQUENCE [LARGE SCALE GENOMIC DNA]</scope>
    <source>
        <strain evidence="1 2">Pan54</strain>
    </source>
</reference>
<gene>
    <name evidence="1" type="ORF">Pan54_29810</name>
</gene>
<evidence type="ECO:0000313" key="1">
    <source>
        <dbReference type="EMBL" id="TWT62240.1"/>
    </source>
</evidence>
<keyword evidence="2" id="KW-1185">Reference proteome</keyword>
<name>A0A5C5XGY0_9PLAN</name>
<proteinExistence type="predicted"/>
<comment type="caution">
    <text evidence="1">The sequence shown here is derived from an EMBL/GenBank/DDBJ whole genome shotgun (WGS) entry which is preliminary data.</text>
</comment>
<protein>
    <submittedName>
        <fullName evidence="1">Uncharacterized protein</fullName>
    </submittedName>
</protein>
<dbReference type="OrthoDB" id="268218at2"/>
<dbReference type="SUPFAM" id="SSF64288">
    <property type="entry name" value="Chorismate lyase-like"/>
    <property type="match status" value="1"/>
</dbReference>
<dbReference type="InterPro" id="IPR028978">
    <property type="entry name" value="Chorismate_lyase_/UTRA_dom_sf"/>
</dbReference>
<dbReference type="Gene3D" id="3.40.1410.10">
    <property type="entry name" value="Chorismate lyase-like"/>
    <property type="match status" value="1"/>
</dbReference>
<dbReference type="RefSeq" id="WP_146504123.1">
    <property type="nucleotide sequence ID" value="NZ_SJPG01000001.1"/>
</dbReference>
<dbReference type="Proteomes" id="UP000316095">
    <property type="component" value="Unassembled WGS sequence"/>
</dbReference>
<sequence length="178" mass="20126">MNALKELQSLLELFPDNPPLLESAEHVAGSTTPEPYKSMLVHDHHMTVTMENYHKSTVEVQVLDRNPDEFNYGRKILLLKEGTDEVVQFGIVRFNFEYVTDDVKQEIIDENIPLGRVLITHNVLRHIDLGAILKVKCGPTLAKHFNCEVGTETYGRLATIFCNNRPAVDLLEISSPLS</sequence>
<dbReference type="AlphaFoldDB" id="A0A5C5XGY0"/>
<dbReference type="EMBL" id="SJPG01000001">
    <property type="protein sequence ID" value="TWT62240.1"/>
    <property type="molecule type" value="Genomic_DNA"/>
</dbReference>